<protein>
    <submittedName>
        <fullName evidence="5">Ankyrin repeat-containing protein P16F5.05c</fullName>
    </submittedName>
</protein>
<dbReference type="PANTHER" id="PTHR24124:SF14">
    <property type="entry name" value="CHROMOSOME UNDETERMINED SCAFFOLD_25, WHOLE GENOME SHOTGUN SEQUENCE"/>
    <property type="match status" value="1"/>
</dbReference>
<dbReference type="GO" id="GO:0005634">
    <property type="term" value="C:nucleus"/>
    <property type="evidence" value="ECO:0007669"/>
    <property type="project" value="TreeGrafter"/>
</dbReference>
<dbReference type="Pfam" id="PF00023">
    <property type="entry name" value="Ank"/>
    <property type="match status" value="1"/>
</dbReference>
<gene>
    <name evidence="5" type="ORF">VP1G_02096</name>
</gene>
<name>A0A194USP8_CYTMA</name>
<evidence type="ECO:0000256" key="2">
    <source>
        <dbReference type="ARBA" id="ARBA00023043"/>
    </source>
</evidence>
<keyword evidence="2 3" id="KW-0040">ANK repeat</keyword>
<feature type="region of interest" description="Disordered" evidence="4">
    <location>
        <begin position="162"/>
        <end position="192"/>
    </location>
</feature>
<dbReference type="Gene3D" id="1.25.40.20">
    <property type="entry name" value="Ankyrin repeat-containing domain"/>
    <property type="match status" value="1"/>
</dbReference>
<evidence type="ECO:0000313" key="5">
    <source>
        <dbReference type="EMBL" id="KUI54678.1"/>
    </source>
</evidence>
<dbReference type="SUPFAM" id="SSF48403">
    <property type="entry name" value="Ankyrin repeat"/>
    <property type="match status" value="1"/>
</dbReference>
<accession>A0A194USP8</accession>
<sequence>MAPNLSEEEIDDLIYFARAGEVADLNETLETLSSREGVTPAEILIAAKDEGKSTCLHMATGNGNLEVIKVLVAQFADRTKEEKQAYLDATNEFGNTGVHWAAMQGHLDVVKYLVAEGASPALANDKNYVPLDLASFNDKNDVVDYFLSQMDKMETEAGDEGLENAAGGMKLGEGEEVTMQAGEAKEKEAGSS</sequence>
<evidence type="ECO:0000256" key="3">
    <source>
        <dbReference type="PROSITE-ProRule" id="PRU00023"/>
    </source>
</evidence>
<keyword evidence="1" id="KW-0677">Repeat</keyword>
<dbReference type="PANTHER" id="PTHR24124">
    <property type="entry name" value="ANKYRIN REPEAT FAMILY A"/>
    <property type="match status" value="1"/>
</dbReference>
<dbReference type="AlphaFoldDB" id="A0A194USP8"/>
<feature type="repeat" description="ANK" evidence="3">
    <location>
        <begin position="51"/>
        <end position="83"/>
    </location>
</feature>
<dbReference type="InterPro" id="IPR036770">
    <property type="entry name" value="Ankyrin_rpt-contain_sf"/>
</dbReference>
<evidence type="ECO:0000256" key="1">
    <source>
        <dbReference type="ARBA" id="ARBA00022737"/>
    </source>
</evidence>
<dbReference type="Pfam" id="PF12796">
    <property type="entry name" value="Ank_2"/>
    <property type="match status" value="1"/>
</dbReference>
<dbReference type="EMBL" id="KN714675">
    <property type="protein sequence ID" value="KUI54678.1"/>
    <property type="molecule type" value="Genomic_DNA"/>
</dbReference>
<organism evidence="5 6">
    <name type="scientific">Cytospora mali</name>
    <name type="common">Apple Valsa canker fungus</name>
    <name type="synonym">Valsa mali</name>
    <dbReference type="NCBI Taxonomy" id="578113"/>
    <lineage>
        <taxon>Eukaryota</taxon>
        <taxon>Fungi</taxon>
        <taxon>Dikarya</taxon>
        <taxon>Ascomycota</taxon>
        <taxon>Pezizomycotina</taxon>
        <taxon>Sordariomycetes</taxon>
        <taxon>Sordariomycetidae</taxon>
        <taxon>Diaporthales</taxon>
        <taxon>Cytosporaceae</taxon>
        <taxon>Cytospora</taxon>
    </lineage>
</organism>
<dbReference type="PROSITE" id="PS50088">
    <property type="entry name" value="ANK_REPEAT"/>
    <property type="match status" value="2"/>
</dbReference>
<dbReference type="GO" id="GO:0010468">
    <property type="term" value="P:regulation of gene expression"/>
    <property type="evidence" value="ECO:0007669"/>
    <property type="project" value="TreeGrafter"/>
</dbReference>
<dbReference type="SMART" id="SM00248">
    <property type="entry name" value="ANK"/>
    <property type="match status" value="3"/>
</dbReference>
<reference evidence="6" key="1">
    <citation type="submission" date="2014-12" db="EMBL/GenBank/DDBJ databases">
        <title>Genome Sequence of Valsa Canker Pathogens Uncovers a Specific Adaption of Colonization on Woody Bark.</title>
        <authorList>
            <person name="Yin Z."/>
            <person name="Liu H."/>
            <person name="Gao X."/>
            <person name="Li Z."/>
            <person name="Song N."/>
            <person name="Ke X."/>
            <person name="Dai Q."/>
            <person name="Wu Y."/>
            <person name="Sun Y."/>
            <person name="Xu J.-R."/>
            <person name="Kang Z.K."/>
            <person name="Wang L."/>
            <person name="Huang L."/>
        </authorList>
    </citation>
    <scope>NUCLEOTIDE SEQUENCE [LARGE SCALE GENOMIC DNA]</scope>
    <source>
        <strain evidence="6">SXYL134</strain>
    </source>
</reference>
<evidence type="ECO:0000313" key="6">
    <source>
        <dbReference type="Proteomes" id="UP000078576"/>
    </source>
</evidence>
<evidence type="ECO:0000256" key="4">
    <source>
        <dbReference type="SAM" id="MobiDB-lite"/>
    </source>
</evidence>
<dbReference type="STRING" id="694573.A0A194USP8"/>
<proteinExistence type="predicted"/>
<feature type="compositionally biased region" description="Basic and acidic residues" evidence="4">
    <location>
        <begin position="183"/>
        <end position="192"/>
    </location>
</feature>
<dbReference type="PROSITE" id="PS50297">
    <property type="entry name" value="ANK_REP_REGION"/>
    <property type="match status" value="1"/>
</dbReference>
<keyword evidence="6" id="KW-1185">Reference proteome</keyword>
<feature type="repeat" description="ANK" evidence="3">
    <location>
        <begin position="93"/>
        <end position="125"/>
    </location>
</feature>
<dbReference type="OrthoDB" id="10057496at2759"/>
<dbReference type="Proteomes" id="UP000078576">
    <property type="component" value="Unassembled WGS sequence"/>
</dbReference>
<dbReference type="InterPro" id="IPR002110">
    <property type="entry name" value="Ankyrin_rpt"/>
</dbReference>